<dbReference type="EMBL" id="CSBK01003207">
    <property type="protein sequence ID" value="CPA69982.1"/>
    <property type="molecule type" value="Genomic_DNA"/>
</dbReference>
<protein>
    <submittedName>
        <fullName evidence="1">Uncharacterized protein</fullName>
    </submittedName>
</protein>
<dbReference type="AlphaFoldDB" id="A0A916LFK7"/>
<sequence>MLTTRSVRSRWSRNASPCSRAPPWWAYTRRLGANLAASCCQLPTNDIGHSSSVGPTPRSWWR</sequence>
<accession>A0A916LFK7</accession>
<proteinExistence type="predicted"/>
<evidence type="ECO:0000313" key="1">
    <source>
        <dbReference type="EMBL" id="CPA69982.1"/>
    </source>
</evidence>
<reference evidence="2" key="1">
    <citation type="submission" date="2015-03" db="EMBL/GenBank/DDBJ databases">
        <authorList>
            <consortium name="Pathogen Informatics"/>
        </authorList>
    </citation>
    <scope>NUCLEOTIDE SEQUENCE [LARGE SCALE GENOMIC DNA]</scope>
    <source>
        <strain evidence="2">N09902308</strain>
    </source>
</reference>
<name>A0A916LFK7_MYCTX</name>
<organism evidence="1 2">
    <name type="scientific">Mycobacterium tuberculosis</name>
    <dbReference type="NCBI Taxonomy" id="1773"/>
    <lineage>
        <taxon>Bacteria</taxon>
        <taxon>Bacillati</taxon>
        <taxon>Actinomycetota</taxon>
        <taxon>Actinomycetes</taxon>
        <taxon>Mycobacteriales</taxon>
        <taxon>Mycobacteriaceae</taxon>
        <taxon>Mycobacterium</taxon>
        <taxon>Mycobacterium tuberculosis complex</taxon>
    </lineage>
</organism>
<gene>
    <name evidence="1" type="ORF">ERS007739_04773</name>
</gene>
<dbReference type="Proteomes" id="UP000039021">
    <property type="component" value="Unassembled WGS sequence"/>
</dbReference>
<comment type="caution">
    <text evidence="1">The sequence shown here is derived from an EMBL/GenBank/DDBJ whole genome shotgun (WGS) entry which is preliminary data.</text>
</comment>
<evidence type="ECO:0000313" key="2">
    <source>
        <dbReference type="Proteomes" id="UP000039021"/>
    </source>
</evidence>